<evidence type="ECO:0000313" key="2">
    <source>
        <dbReference type="EMBL" id="ALG85987.1"/>
    </source>
</evidence>
<gene>
    <name evidence="2" type="ORF">ACH46_17675</name>
</gene>
<evidence type="ECO:0000313" key="3">
    <source>
        <dbReference type="Proteomes" id="UP000063789"/>
    </source>
</evidence>
<accession>A0A0N9NE44</accession>
<dbReference type="EMBL" id="CP011853">
    <property type="protein sequence ID" value="ALG85987.1"/>
    <property type="molecule type" value="Genomic_DNA"/>
</dbReference>
<dbReference type="KEGG" id="goq:ACH46_17675"/>
<organism evidence="2 3">
    <name type="scientific">Gordonia phthalatica</name>
    <dbReference type="NCBI Taxonomy" id="1136941"/>
    <lineage>
        <taxon>Bacteria</taxon>
        <taxon>Bacillati</taxon>
        <taxon>Actinomycetota</taxon>
        <taxon>Actinomycetes</taxon>
        <taxon>Mycobacteriales</taxon>
        <taxon>Gordoniaceae</taxon>
        <taxon>Gordonia</taxon>
    </lineage>
</organism>
<dbReference type="RefSeq" id="WP_062394087.1">
    <property type="nucleotide sequence ID" value="NZ_CP011853.1"/>
</dbReference>
<evidence type="ECO:0000256" key="1">
    <source>
        <dbReference type="SAM" id="SignalP"/>
    </source>
</evidence>
<feature type="chain" id="PRO_5039587425" evidence="1">
    <location>
        <begin position="21"/>
        <end position="67"/>
    </location>
</feature>
<dbReference type="AlphaFoldDB" id="A0A0N9NE44"/>
<reference evidence="3" key="1">
    <citation type="submission" date="2015-06" db="EMBL/GenBank/DDBJ databases">
        <title>Complete genome sequence and metabolic analysis of phthalate degradation pathway in Gordonia sp. QH-11.</title>
        <authorList>
            <person name="Jin D."/>
            <person name="Kong X."/>
            <person name="Bai Z."/>
        </authorList>
    </citation>
    <scope>NUCLEOTIDE SEQUENCE [LARGE SCALE GENOMIC DNA]</scope>
    <source>
        <strain evidence="3">QH-11</strain>
    </source>
</reference>
<dbReference type="PATRIC" id="fig|1136941.3.peg.3613"/>
<name>A0A0N9NE44_9ACTN</name>
<protein>
    <submittedName>
        <fullName evidence="2">Uncharacterized protein</fullName>
    </submittedName>
</protein>
<keyword evidence="3" id="KW-1185">Reference proteome</keyword>
<sequence>MTSKYTKAALTVATAAVAVAAPPRASSGYHVAHRGYRFHVRPDALEIEGPDGNVVSYEPWILYESTE</sequence>
<proteinExistence type="predicted"/>
<reference evidence="2 3" key="2">
    <citation type="journal article" date="2017" name="Int. J. Syst. Evol. Microbiol.">
        <title>Gordonia phthalatica sp. nov., a di-n-butyl phthalate-degrading bacterium isolated from activated sludge.</title>
        <authorList>
            <person name="Jin D."/>
            <person name="Kong X."/>
            <person name="Jia M."/>
            <person name="Yu X."/>
            <person name="Wang X."/>
            <person name="Zhuang X."/>
            <person name="Deng Y."/>
            <person name="Bai Z."/>
        </authorList>
    </citation>
    <scope>NUCLEOTIDE SEQUENCE [LARGE SCALE GENOMIC DNA]</scope>
    <source>
        <strain evidence="2 3">QH-11</strain>
    </source>
</reference>
<keyword evidence="1" id="KW-0732">Signal</keyword>
<feature type="signal peptide" evidence="1">
    <location>
        <begin position="1"/>
        <end position="20"/>
    </location>
</feature>
<dbReference type="Proteomes" id="UP000063789">
    <property type="component" value="Chromosome"/>
</dbReference>